<dbReference type="InterPro" id="IPR012337">
    <property type="entry name" value="RNaseH-like_sf"/>
</dbReference>
<evidence type="ECO:0000259" key="1">
    <source>
        <dbReference type="PROSITE" id="PS50994"/>
    </source>
</evidence>
<dbReference type="OrthoDB" id="9775203at2"/>
<proteinExistence type="predicted"/>
<sequence>MLNDKPLVLHSDNGSPMKGATMLETLYNLGIVPSRSRPRVSNDNPYSESLFKTLKYRPNYQPRGFNSVNESRLWVRQFVNWYNNEHKHSGLCFISPNERHTGQDKAILEARTKVYQEAKSKHPERWPGAIRNWSIEDEVWLNPVKKKRKRTRCESILRNYKHG</sequence>
<evidence type="ECO:0000313" key="3">
    <source>
        <dbReference type="EMBL" id="VDN46678.1"/>
    </source>
</evidence>
<dbReference type="Gene3D" id="3.30.420.10">
    <property type="entry name" value="Ribonuclease H-like superfamily/Ribonuclease H"/>
    <property type="match status" value="1"/>
</dbReference>
<dbReference type="Pfam" id="PF13683">
    <property type="entry name" value="rve_3"/>
    <property type="match status" value="1"/>
</dbReference>
<dbReference type="Proteomes" id="UP000279029">
    <property type="component" value="Chromosome"/>
</dbReference>
<dbReference type="EMBL" id="LR130778">
    <property type="protein sequence ID" value="VDN46678.1"/>
    <property type="molecule type" value="Genomic_DNA"/>
</dbReference>
<gene>
    <name evidence="2" type="ORF">PATL70BA_0783</name>
    <name evidence="3" type="ORF">PATL70BA_0807</name>
</gene>
<feature type="domain" description="Integrase catalytic" evidence="1">
    <location>
        <begin position="1"/>
        <end position="104"/>
    </location>
</feature>
<dbReference type="InterPro" id="IPR001584">
    <property type="entry name" value="Integrase_cat-core"/>
</dbReference>
<dbReference type="SUPFAM" id="SSF53098">
    <property type="entry name" value="Ribonuclease H-like"/>
    <property type="match status" value="1"/>
</dbReference>
<dbReference type="KEGG" id="cbar:PATL70BA_0783"/>
<evidence type="ECO:0000313" key="2">
    <source>
        <dbReference type="EMBL" id="VDN46653.1"/>
    </source>
</evidence>
<dbReference type="GO" id="GO:0003676">
    <property type="term" value="F:nucleic acid binding"/>
    <property type="evidence" value="ECO:0007669"/>
    <property type="project" value="InterPro"/>
</dbReference>
<protein>
    <submittedName>
        <fullName evidence="3">Integrase core domain protein</fullName>
    </submittedName>
</protein>
<keyword evidence="4" id="KW-1185">Reference proteome</keyword>
<dbReference type="KEGG" id="cbar:PATL70BA_0807"/>
<name>A0A3P7PCR4_9FIRM</name>
<dbReference type="InterPro" id="IPR036397">
    <property type="entry name" value="RNaseH_sf"/>
</dbReference>
<dbReference type="AlphaFoldDB" id="A0A3P7PCR4"/>
<reference evidence="3 4" key="1">
    <citation type="submission" date="2018-09" db="EMBL/GenBank/DDBJ databases">
        <authorList>
            <person name="Postec A."/>
        </authorList>
    </citation>
    <scope>NUCLEOTIDE SEQUENCE [LARGE SCALE GENOMIC DNA]</scope>
    <source>
        <strain evidence="3">70B-A</strain>
    </source>
</reference>
<dbReference type="EMBL" id="LR130778">
    <property type="protein sequence ID" value="VDN46653.1"/>
    <property type="molecule type" value="Genomic_DNA"/>
</dbReference>
<evidence type="ECO:0000313" key="4">
    <source>
        <dbReference type="Proteomes" id="UP000279029"/>
    </source>
</evidence>
<dbReference type="GO" id="GO:0015074">
    <property type="term" value="P:DNA integration"/>
    <property type="evidence" value="ECO:0007669"/>
    <property type="project" value="InterPro"/>
</dbReference>
<accession>A0A3P7PCR4</accession>
<organism evidence="3 4">
    <name type="scientific">Petrocella atlantisensis</name>
    <dbReference type="NCBI Taxonomy" id="2173034"/>
    <lineage>
        <taxon>Bacteria</taxon>
        <taxon>Bacillati</taxon>
        <taxon>Bacillota</taxon>
        <taxon>Clostridia</taxon>
        <taxon>Lachnospirales</taxon>
        <taxon>Vallitaleaceae</taxon>
        <taxon>Petrocella</taxon>
    </lineage>
</organism>
<dbReference type="PROSITE" id="PS50994">
    <property type="entry name" value="INTEGRASE"/>
    <property type="match status" value="1"/>
</dbReference>